<evidence type="ECO:0000313" key="3">
    <source>
        <dbReference type="EMBL" id="MQO55472.1"/>
    </source>
</evidence>
<dbReference type="PROSITE" id="PS50005">
    <property type="entry name" value="TPR"/>
    <property type="match status" value="1"/>
</dbReference>
<dbReference type="Gene3D" id="1.25.40.10">
    <property type="entry name" value="Tetratricopeptide repeat domain"/>
    <property type="match status" value="1"/>
</dbReference>
<dbReference type="InterPro" id="IPR019734">
    <property type="entry name" value="TPR_rpt"/>
</dbReference>
<organism evidence="3 4">
    <name type="scientific">Segatella copri</name>
    <dbReference type="NCBI Taxonomy" id="165179"/>
    <lineage>
        <taxon>Bacteria</taxon>
        <taxon>Pseudomonadati</taxon>
        <taxon>Bacteroidota</taxon>
        <taxon>Bacteroidia</taxon>
        <taxon>Bacteroidales</taxon>
        <taxon>Prevotellaceae</taxon>
        <taxon>Segatella</taxon>
    </lineage>
</organism>
<dbReference type="PROSITE" id="PS50104">
    <property type="entry name" value="TIR"/>
    <property type="match status" value="1"/>
</dbReference>
<name>A0A6A7VL74_9BACT</name>
<dbReference type="InterPro" id="IPR011990">
    <property type="entry name" value="TPR-like_helical_dom_sf"/>
</dbReference>
<dbReference type="GO" id="GO:0007165">
    <property type="term" value="P:signal transduction"/>
    <property type="evidence" value="ECO:0007669"/>
    <property type="project" value="InterPro"/>
</dbReference>
<dbReference type="Proteomes" id="UP000358159">
    <property type="component" value="Unassembled WGS sequence"/>
</dbReference>
<dbReference type="Pfam" id="PF13676">
    <property type="entry name" value="TIR_2"/>
    <property type="match status" value="1"/>
</dbReference>
<dbReference type="InterPro" id="IPR035897">
    <property type="entry name" value="Toll_tir_struct_dom_sf"/>
</dbReference>
<dbReference type="EMBL" id="VZAZ01000030">
    <property type="protein sequence ID" value="MQO55472.1"/>
    <property type="molecule type" value="Genomic_DNA"/>
</dbReference>
<dbReference type="SUPFAM" id="SSF52200">
    <property type="entry name" value="Toll/Interleukin receptor TIR domain"/>
    <property type="match status" value="1"/>
</dbReference>
<accession>A0A6A7VL74</accession>
<sequence length="776" mass="90335">MINMIKAFISHSSAQKEFAQELVNTIGRDYCKIDCFDFEPAYKSIDEIFKAIDSCTIFVLLISKEALASSWVQKEIYKAKDKLTSGQLEQFWPYIIDSSLKLDDVPSWMAKDECFNLKYFVSPEMLRKDIEQKIRRLIWRENPNIMARETTIIGRSIENEAFEDKRFSNRGRSLRGLIISGRNGVGKDAFAKQCLYKLGKPKEIEPYRISLDVKEGIENFIIYLNLYCREYSKSELEDILSSAPKEKANIAVKLLNKLYDSQTIVFVEDNMACVLPNREVSEWLVDVIENPELNKQIGLFIKSCISPNSYIESDYPKLAHIQLLPLNKNDRKKLFYQYAEFYNLTDITDSDVNFFVDKLLQSPSQILNAVEVCANRGVLVAKQDIEHLILLGTKKMKPLLDMFMVDELSKNILIILSTFEFLSFDVLGKIFEEQYHELQNVISKMMVYGIVSTFGPSDSFVRLDHFICDYVKRNKIALPSDLETYVMEVAENTVTTDDITEDVSLYLFKVKRSIVQGHCDNKSFLIPSIVIKSLMDVYNTHNYKMVIKICDAVANDLHSYYKDIHREISYWACLALCRMAKNSERNANRFWTEIKNIDGTDEEFLKGFYFRNQGDYQRAEKYYRLALKHSPNMQRAKRELVTVLLCQNCFDDALSLAKENFEKDSDNTYHIHAYFRCLVRKHNLGREDIRIIKNLMEAVQNSYSTKKDELSAAMDIEYQAYVRKTNVSKMLQLISDYLHIYGDSMDVRRASNEYKLRQGVISKDTFEQEENKLLID</sequence>
<keyword evidence="1" id="KW-0802">TPR repeat</keyword>
<comment type="caution">
    <text evidence="3">The sequence shown here is derived from an EMBL/GenBank/DDBJ whole genome shotgun (WGS) entry which is preliminary data.</text>
</comment>
<gene>
    <name evidence="3" type="ORF">F7D42_07075</name>
</gene>
<dbReference type="InterPro" id="IPR000157">
    <property type="entry name" value="TIR_dom"/>
</dbReference>
<dbReference type="AlphaFoldDB" id="A0A6A7VL74"/>
<feature type="repeat" description="TPR" evidence="1">
    <location>
        <begin position="600"/>
        <end position="633"/>
    </location>
</feature>
<evidence type="ECO:0000313" key="4">
    <source>
        <dbReference type="Proteomes" id="UP000358159"/>
    </source>
</evidence>
<evidence type="ECO:0000259" key="2">
    <source>
        <dbReference type="PROSITE" id="PS50104"/>
    </source>
</evidence>
<dbReference type="SUPFAM" id="SSF48452">
    <property type="entry name" value="TPR-like"/>
    <property type="match status" value="1"/>
</dbReference>
<dbReference type="Gene3D" id="3.40.50.10140">
    <property type="entry name" value="Toll/interleukin-1 receptor homology (TIR) domain"/>
    <property type="match status" value="1"/>
</dbReference>
<reference evidence="3 4" key="1">
    <citation type="submission" date="2019-09" db="EMBL/GenBank/DDBJ databases">
        <title>Distinct polysaccharide growth profiles of human intestinal Prevotella copri isolates.</title>
        <authorList>
            <person name="Fehlner-Peach H."/>
            <person name="Magnabosco C."/>
            <person name="Raghavan V."/>
            <person name="Scher J.U."/>
            <person name="Tett A."/>
            <person name="Cox L.M."/>
            <person name="Gottsegen C."/>
            <person name="Watters A."/>
            <person name="Wiltshire- Gordon J.D."/>
            <person name="Segata N."/>
            <person name="Bonneau R."/>
            <person name="Littman D.R."/>
        </authorList>
    </citation>
    <scope>NUCLEOTIDE SEQUENCE [LARGE SCALE GENOMIC DNA]</scope>
    <source>
        <strain evidence="3 4">BVe41219</strain>
    </source>
</reference>
<proteinExistence type="predicted"/>
<protein>
    <submittedName>
        <fullName evidence="3">TIR domain-containing protein</fullName>
    </submittedName>
</protein>
<evidence type="ECO:0000256" key="1">
    <source>
        <dbReference type="PROSITE-ProRule" id="PRU00339"/>
    </source>
</evidence>
<feature type="domain" description="TIR" evidence="2">
    <location>
        <begin position="3"/>
        <end position="146"/>
    </location>
</feature>
<dbReference type="SUPFAM" id="SSF52540">
    <property type="entry name" value="P-loop containing nucleoside triphosphate hydrolases"/>
    <property type="match status" value="1"/>
</dbReference>
<dbReference type="InterPro" id="IPR027417">
    <property type="entry name" value="P-loop_NTPase"/>
</dbReference>